<protein>
    <submittedName>
        <fullName evidence="6">Iron ABC transporter substrate-binding protein</fullName>
    </submittedName>
</protein>
<keyword evidence="2" id="KW-0410">Iron transport</keyword>
<feature type="chain" id="PRO_5039507859" evidence="5">
    <location>
        <begin position="21"/>
        <end position="341"/>
    </location>
</feature>
<comment type="caution">
    <text evidence="6">The sequence shown here is derived from an EMBL/GenBank/DDBJ whole genome shotgun (WGS) entry which is preliminary data.</text>
</comment>
<keyword evidence="2" id="KW-0813">Transport</keyword>
<evidence type="ECO:0000256" key="4">
    <source>
        <dbReference type="PIRSR" id="PIRSR002825-1"/>
    </source>
</evidence>
<dbReference type="GO" id="GO:0030288">
    <property type="term" value="C:outer membrane-bounded periplasmic space"/>
    <property type="evidence" value="ECO:0007669"/>
    <property type="project" value="TreeGrafter"/>
</dbReference>
<dbReference type="GO" id="GO:0046872">
    <property type="term" value="F:metal ion binding"/>
    <property type="evidence" value="ECO:0007669"/>
    <property type="project" value="UniProtKB-KW"/>
</dbReference>
<proteinExistence type="inferred from homology"/>
<dbReference type="EMBL" id="PKJC01000015">
    <property type="protein sequence ID" value="PKZ64181.1"/>
    <property type="molecule type" value="Genomic_DNA"/>
</dbReference>
<evidence type="ECO:0000256" key="5">
    <source>
        <dbReference type="SAM" id="SignalP"/>
    </source>
</evidence>
<dbReference type="InterPro" id="IPR026045">
    <property type="entry name" value="Ferric-bd"/>
</dbReference>
<accession>A0A2I1R4X3</accession>
<keyword evidence="2" id="KW-0406">Ion transport</keyword>
<dbReference type="PANTHER" id="PTHR30006:SF15">
    <property type="entry name" value="IRON-UTILIZATION PERIPLASMIC PROTEIN"/>
    <property type="match status" value="1"/>
</dbReference>
<organism evidence="6 7">
    <name type="scientific">Gordonia terrae</name>
    <dbReference type="NCBI Taxonomy" id="2055"/>
    <lineage>
        <taxon>Bacteria</taxon>
        <taxon>Bacillati</taxon>
        <taxon>Actinomycetota</taxon>
        <taxon>Actinomycetes</taxon>
        <taxon>Mycobacteriales</taxon>
        <taxon>Gordoniaceae</taxon>
        <taxon>Gordonia</taxon>
    </lineage>
</organism>
<sequence length="341" mass="36009">MQTQRWVRRMVATGSAAIMAAGLLAACAGSDSSSDDEALVLYSGRSEALVGPLVERIDATIPVTAAYDKKAAQILEEGEGTPADLFFAQDAGELGALAEAGLLEPLPADIAESIPEQYRSETGSWVSTSARSRVLIYDPRQVDSAMLPAGIDGLLAPGMRGKVGYAPTNASFKSFVTALRLTRGDDGARAWLTAFLANDPKSFEGNGPIVEGVNTGQLAAGLTNHYYWVQEVQEKGIENVPGRLHFFSDGDPGALVNVGAIGVLKTAGNKEEAFEFVRQLLTPETQTYFATEVGEYPVIGDEPLPVEGLPTLAELTPPQLALDELADVVGTDELLNEVGAV</sequence>
<keyword evidence="4" id="KW-0408">Iron</keyword>
<dbReference type="SUPFAM" id="SSF53850">
    <property type="entry name" value="Periplasmic binding protein-like II"/>
    <property type="match status" value="1"/>
</dbReference>
<dbReference type="GO" id="GO:0006826">
    <property type="term" value="P:iron ion transport"/>
    <property type="evidence" value="ECO:0007669"/>
    <property type="project" value="UniProtKB-KW"/>
</dbReference>
<keyword evidence="3 5" id="KW-0732">Signal</keyword>
<dbReference type="AlphaFoldDB" id="A0A2I1R4X3"/>
<dbReference type="PANTHER" id="PTHR30006">
    <property type="entry name" value="THIAMINE-BINDING PERIPLASMIC PROTEIN-RELATED"/>
    <property type="match status" value="1"/>
</dbReference>
<feature type="signal peptide" evidence="5">
    <location>
        <begin position="1"/>
        <end position="20"/>
    </location>
</feature>
<name>A0A2I1R4X3_9ACTN</name>
<dbReference type="Proteomes" id="UP000234662">
    <property type="component" value="Unassembled WGS sequence"/>
</dbReference>
<evidence type="ECO:0000313" key="6">
    <source>
        <dbReference type="EMBL" id="PKZ64181.1"/>
    </source>
</evidence>
<evidence type="ECO:0000313" key="7">
    <source>
        <dbReference type="Proteomes" id="UP000234662"/>
    </source>
</evidence>
<dbReference type="Gene3D" id="3.40.190.10">
    <property type="entry name" value="Periplasmic binding protein-like II"/>
    <property type="match status" value="2"/>
</dbReference>
<gene>
    <name evidence="6" type="ORF">CYJ73_17630</name>
</gene>
<feature type="binding site" evidence="4">
    <location>
        <position position="226"/>
    </location>
    <ligand>
        <name>Fe cation</name>
        <dbReference type="ChEBI" id="CHEBI:24875"/>
    </ligand>
</feature>
<evidence type="ECO:0000256" key="1">
    <source>
        <dbReference type="ARBA" id="ARBA00008520"/>
    </source>
</evidence>
<dbReference type="Pfam" id="PF13343">
    <property type="entry name" value="SBP_bac_6"/>
    <property type="match status" value="1"/>
</dbReference>
<comment type="similarity">
    <text evidence="1">Belongs to the bacterial solute-binding protein 1 family.</text>
</comment>
<feature type="binding site" evidence="4">
    <location>
        <position position="227"/>
    </location>
    <ligand>
        <name>Fe cation</name>
        <dbReference type="ChEBI" id="CHEBI:24875"/>
    </ligand>
</feature>
<evidence type="ECO:0000256" key="2">
    <source>
        <dbReference type="ARBA" id="ARBA00022496"/>
    </source>
</evidence>
<keyword evidence="4" id="KW-0479">Metal-binding</keyword>
<dbReference type="PROSITE" id="PS51257">
    <property type="entry name" value="PROKAR_LIPOPROTEIN"/>
    <property type="match status" value="1"/>
</dbReference>
<reference evidence="6 7" key="1">
    <citation type="submission" date="2017-12" db="EMBL/GenBank/DDBJ databases">
        <title>Phylogenetic diversity of female urinary microbiome.</title>
        <authorList>
            <person name="Thomas-White K."/>
            <person name="Wolfe A.J."/>
        </authorList>
    </citation>
    <scope>NUCLEOTIDE SEQUENCE [LARGE SCALE GENOMIC DNA]</scope>
    <source>
        <strain evidence="6 7">UMB0777</strain>
    </source>
</reference>
<evidence type="ECO:0000256" key="3">
    <source>
        <dbReference type="ARBA" id="ARBA00022729"/>
    </source>
</evidence>
<dbReference type="PIRSF" id="PIRSF002825">
    <property type="entry name" value="CfbpA"/>
    <property type="match status" value="1"/>
</dbReference>